<feature type="domain" description="Threonine/Serine exporter ThrE" evidence="9">
    <location>
        <begin position="11"/>
        <end position="139"/>
    </location>
</feature>
<feature type="transmembrane region" description="Helical" evidence="8">
    <location>
        <begin position="117"/>
        <end position="140"/>
    </location>
</feature>
<feature type="transmembrane region" description="Helical" evidence="8">
    <location>
        <begin position="33"/>
        <end position="51"/>
    </location>
</feature>
<dbReference type="Pfam" id="PF12821">
    <property type="entry name" value="ThrE_2"/>
    <property type="match status" value="1"/>
</dbReference>
<evidence type="ECO:0000256" key="5">
    <source>
        <dbReference type="ARBA" id="ARBA00022989"/>
    </source>
</evidence>
<name>A0A1G1SEN6_ENTFL</name>
<reference evidence="12 15" key="3">
    <citation type="submission" date="2023-02" db="EMBL/GenBank/DDBJ databases">
        <title>Results of the 2020 Genomic Proficiency Test for the network of European Union Reference Laboratory for Antimicrobial Resistance assessing whole genome sequencing capacities.</title>
        <authorList>
            <person name="Hoffmann M."/>
            <person name="Luo Y."/>
            <person name="Sorensen L.H."/>
            <person name="Pedersen S.K."/>
            <person name="Hendriksen R.S."/>
        </authorList>
    </citation>
    <scope>NUCLEOTIDE SEQUENCE [LARGE SCALE GENOMIC DNA]</scope>
    <source>
        <strain evidence="12 15">GENOMIC22-006</strain>
    </source>
</reference>
<comment type="similarity">
    <text evidence="7">Belongs to the ThrE exporter (TC 2.A.79) family.</text>
</comment>
<evidence type="ECO:0000313" key="15">
    <source>
        <dbReference type="Proteomes" id="UP001221642"/>
    </source>
</evidence>
<reference evidence="10" key="5">
    <citation type="submission" date="2023-03" db="EMBL/GenBank/DDBJ databases">
        <authorList>
            <person name="Zajac M."/>
            <person name="Kwit R."/>
            <person name="Wasyl D."/>
        </authorList>
    </citation>
    <scope>NUCLEOTIDE SEQUENCE</scope>
    <source>
        <strain evidence="10">691B_2</strain>
    </source>
</reference>
<dbReference type="RefSeq" id="WP_002382172.1">
    <property type="nucleotide sequence ID" value="NZ_AP018538.1"/>
</dbReference>
<feature type="transmembrane region" description="Helical" evidence="8">
    <location>
        <begin position="57"/>
        <end position="77"/>
    </location>
</feature>
<sequence>MTYLLGIVLVQFIFSFLASAAFAIIINVPRRSLVACGLTGSVSWMLYWVIVEVFSGNAALGSLIGAVGVAAVSYLFSKILKMPVTIFNIPGIVPLVPGGLAYQAVRNIVIGNYEKGAYFTVQAVMIAGAIALGLVASEVFNQNIRSFREKRESLGFIRRKRNKIKK</sequence>
<dbReference type="EMBL" id="JAREWH010000001">
    <property type="protein sequence ID" value="MDN3191495.1"/>
    <property type="molecule type" value="Genomic_DNA"/>
</dbReference>
<evidence type="ECO:0000256" key="7">
    <source>
        <dbReference type="ARBA" id="ARBA00034125"/>
    </source>
</evidence>
<dbReference type="InterPro" id="IPR050539">
    <property type="entry name" value="ThrE_Dicarb/AminoAcid_Exp"/>
</dbReference>
<dbReference type="Proteomes" id="UP001173174">
    <property type="component" value="Unassembled WGS sequence"/>
</dbReference>
<keyword evidence="3" id="KW-0997">Cell inner membrane</keyword>
<keyword evidence="2" id="KW-1003">Cell membrane</keyword>
<keyword evidence="4 8" id="KW-0812">Transmembrane</keyword>
<dbReference type="EMBL" id="CP119159">
    <property type="protein sequence ID" value="WEH21597.1"/>
    <property type="molecule type" value="Genomic_DNA"/>
</dbReference>
<feature type="transmembrane region" description="Helical" evidence="8">
    <location>
        <begin position="6"/>
        <end position="26"/>
    </location>
</feature>
<evidence type="ECO:0000256" key="4">
    <source>
        <dbReference type="ARBA" id="ARBA00022692"/>
    </source>
</evidence>
<dbReference type="EMBL" id="CP060804">
    <property type="protein sequence ID" value="QNP38572.1"/>
    <property type="molecule type" value="Genomic_DNA"/>
</dbReference>
<dbReference type="GO" id="GO:0005886">
    <property type="term" value="C:plasma membrane"/>
    <property type="evidence" value="ECO:0007669"/>
    <property type="project" value="UniProtKB-SubCell"/>
</dbReference>
<comment type="subcellular location">
    <subcellularLocation>
        <location evidence="1">Cell membrane</location>
        <topology evidence="1">Multi-pass membrane protein</topology>
    </subcellularLocation>
</comment>
<evidence type="ECO:0000313" key="11">
    <source>
        <dbReference type="EMBL" id="QNP38572.1"/>
    </source>
</evidence>
<evidence type="ECO:0000256" key="8">
    <source>
        <dbReference type="SAM" id="Phobius"/>
    </source>
</evidence>
<evidence type="ECO:0000256" key="3">
    <source>
        <dbReference type="ARBA" id="ARBA00022519"/>
    </source>
</evidence>
<feature type="transmembrane region" description="Helical" evidence="8">
    <location>
        <begin position="84"/>
        <end position="105"/>
    </location>
</feature>
<reference evidence="11 14" key="1">
    <citation type="submission" date="2020-08" db="EMBL/GenBank/DDBJ databases">
        <title>Enterococcus faecalis SF28073 genome assembly.</title>
        <authorList>
            <person name="Duerkop B.A."/>
            <person name="Johnson C.N."/>
        </authorList>
    </citation>
    <scope>NUCLEOTIDE SEQUENCE [LARGE SCALE GENOMIC DNA]</scope>
    <source>
        <strain evidence="11 14">SF28073</strain>
    </source>
</reference>
<dbReference type="eggNOG" id="COG3610">
    <property type="taxonomic scope" value="Bacteria"/>
</dbReference>
<dbReference type="PANTHER" id="PTHR34390:SF1">
    <property type="entry name" value="SUCCINATE TRANSPORTER SUBUNIT YJJB-RELATED"/>
    <property type="match status" value="1"/>
</dbReference>
<evidence type="ECO:0000313" key="12">
    <source>
        <dbReference type="EMBL" id="WEH21597.1"/>
    </source>
</evidence>
<dbReference type="InterPro" id="IPR024528">
    <property type="entry name" value="ThrE_2"/>
</dbReference>
<dbReference type="AlphaFoldDB" id="A0A1G1SEN6"/>
<evidence type="ECO:0000313" key="16">
    <source>
        <dbReference type="Proteomes" id="UP001222182"/>
    </source>
</evidence>
<evidence type="ECO:0000313" key="13">
    <source>
        <dbReference type="EMBL" id="WER43807.1"/>
    </source>
</evidence>
<dbReference type="GO" id="GO:0015744">
    <property type="term" value="P:succinate transport"/>
    <property type="evidence" value="ECO:0007669"/>
    <property type="project" value="TreeGrafter"/>
</dbReference>
<reference evidence="10" key="2">
    <citation type="journal article" date="2023" name="Pathogens">
        <title>Prevalence of Enterococcus spp. and the Whole-Genome Characteristics of Enterococcus faecium and Enterococcus faecalis Strains Isolated from Free-Living Birds in Poland.</title>
        <authorList>
            <person name="Kwit R."/>
            <person name="Zajac M."/>
            <person name="Smialowska-Weglinska A."/>
            <person name="Skarzynska M."/>
            <person name="Bomba A."/>
            <person name="Lalak A."/>
            <person name="Skrzypiec E."/>
            <person name="Wojdat D."/>
            <person name="Koza W."/>
            <person name="Mikos-Wojewoda E."/>
            <person name="Pasim P."/>
            <person name="Skora M."/>
            <person name="Polak M."/>
            <person name="Wiacek J."/>
            <person name="Wasyl D."/>
        </authorList>
    </citation>
    <scope>NUCLEOTIDE SEQUENCE</scope>
    <source>
        <strain evidence="10">691B_2</strain>
    </source>
</reference>
<accession>A0A1G1SEN6</accession>
<reference evidence="13 16" key="4">
    <citation type="submission" date="2023-03" db="EMBL/GenBank/DDBJ databases">
        <title>Complete genome sequence of an Enterococcus faecalis urinary isolate.</title>
        <authorList>
            <person name="Brauer A.L."/>
            <person name="Armbruster C.E."/>
        </authorList>
    </citation>
    <scope>NUCLEOTIDE SEQUENCE [LARGE SCALE GENOMIC DNA]</scope>
    <source>
        <strain evidence="13 16">3143</strain>
    </source>
</reference>
<organism evidence="11 14">
    <name type="scientific">Enterococcus faecalis</name>
    <name type="common">Streptococcus faecalis</name>
    <dbReference type="NCBI Taxonomy" id="1351"/>
    <lineage>
        <taxon>Bacteria</taxon>
        <taxon>Bacillati</taxon>
        <taxon>Bacillota</taxon>
        <taxon>Bacilli</taxon>
        <taxon>Lactobacillales</taxon>
        <taxon>Enterococcaceae</taxon>
        <taxon>Enterococcus</taxon>
    </lineage>
</organism>
<evidence type="ECO:0000256" key="1">
    <source>
        <dbReference type="ARBA" id="ARBA00004651"/>
    </source>
</evidence>
<dbReference type="Proteomes" id="UP001222182">
    <property type="component" value="Chromosome"/>
</dbReference>
<evidence type="ECO:0000256" key="2">
    <source>
        <dbReference type="ARBA" id="ARBA00022475"/>
    </source>
</evidence>
<proteinExistence type="inferred from homology"/>
<evidence type="ECO:0000313" key="14">
    <source>
        <dbReference type="Proteomes" id="UP000516122"/>
    </source>
</evidence>
<keyword evidence="5 8" id="KW-1133">Transmembrane helix</keyword>
<dbReference type="GeneID" id="60893592"/>
<evidence type="ECO:0000256" key="6">
    <source>
        <dbReference type="ARBA" id="ARBA00023136"/>
    </source>
</evidence>
<dbReference type="Proteomes" id="UP000516122">
    <property type="component" value="Chromosome"/>
</dbReference>
<evidence type="ECO:0000259" key="9">
    <source>
        <dbReference type="Pfam" id="PF12821"/>
    </source>
</evidence>
<keyword evidence="6 8" id="KW-0472">Membrane</keyword>
<dbReference type="Proteomes" id="UP001221642">
    <property type="component" value="Chromosome"/>
</dbReference>
<gene>
    <name evidence="11" type="ORF">H9Q64_04540</name>
    <name evidence="13" type="ORF">P0083_05920</name>
    <name evidence="12" type="ORF">P0D81_11040</name>
    <name evidence="10" type="ORF">P0E79_03180</name>
</gene>
<dbReference type="PANTHER" id="PTHR34390">
    <property type="entry name" value="UPF0442 PROTEIN YJJB-RELATED"/>
    <property type="match status" value="1"/>
</dbReference>
<evidence type="ECO:0000313" key="10">
    <source>
        <dbReference type="EMBL" id="MDN3191495.1"/>
    </source>
</evidence>
<protein>
    <submittedName>
        <fullName evidence="11">Threonine/serine exporter family protein</fullName>
    </submittedName>
</protein>
<dbReference type="EMBL" id="CP119528">
    <property type="protein sequence ID" value="WER43807.1"/>
    <property type="molecule type" value="Genomic_DNA"/>
</dbReference>